<gene>
    <name evidence="2" type="ORF">KLO01_16940</name>
</gene>
<keyword evidence="1" id="KW-1133">Transmembrane helix</keyword>
<comment type="caution">
    <text evidence="2">The sequence shown here is derived from an EMBL/GenBank/DDBJ whole genome shotgun (WGS) entry which is preliminary data.</text>
</comment>
<organism evidence="2 3">
    <name type="scientific">Knoellia locipacati</name>
    <dbReference type="NCBI Taxonomy" id="882824"/>
    <lineage>
        <taxon>Bacteria</taxon>
        <taxon>Bacillati</taxon>
        <taxon>Actinomycetota</taxon>
        <taxon>Actinomycetes</taxon>
        <taxon>Micrococcales</taxon>
        <taxon>Intrasporangiaceae</taxon>
        <taxon>Knoellia</taxon>
    </lineage>
</organism>
<keyword evidence="3" id="KW-1185">Reference proteome</keyword>
<accession>A0A512T0A0</accession>
<sequence>MAERFGRPSPRAAIKMAWHHPVSALAAKSAAAAGLAFWVGGLLPGDLGEYRYYAALGAYTVIYPSVSDSITQAGRAVVAVLLGALLAMGLQLTAWTNPITVALAIGLGVLVGAWRWLRDQTTWVPVVALFVLAVGGPRPEGYIEAYVVQIVLGALVGAAVNFVAFAPLPVHELQKSTTDLRRELARQLRAVANALSDEGGSRADDVLAGLPDVSPARERVRLAIAQARRARKGNPRASRSAHIHRALFDLGETLQRCSTSVESMAVVILDPNAPPLTDDLRHRTADLMISLAVLFEALDDEVPDEGHVRAARAAVDGLIDAVDAESGAGRESRYVAGAAAVSGLRCLEAFVTAQRRSGGDATIVPGPALLPPEEAGS</sequence>
<reference evidence="2 3" key="1">
    <citation type="submission" date="2019-07" db="EMBL/GenBank/DDBJ databases">
        <title>Whole genome shotgun sequence of Knoellia locipacati NBRC 109775.</title>
        <authorList>
            <person name="Hosoyama A."/>
            <person name="Uohara A."/>
            <person name="Ohji S."/>
            <person name="Ichikawa N."/>
        </authorList>
    </citation>
    <scope>NUCLEOTIDE SEQUENCE [LARGE SCALE GENOMIC DNA]</scope>
    <source>
        <strain evidence="2 3">NBRC 109775</strain>
    </source>
</reference>
<feature type="transmembrane region" description="Helical" evidence="1">
    <location>
        <begin position="99"/>
        <end position="117"/>
    </location>
</feature>
<feature type="transmembrane region" description="Helical" evidence="1">
    <location>
        <begin position="122"/>
        <end position="139"/>
    </location>
</feature>
<dbReference type="AlphaFoldDB" id="A0A512T0A0"/>
<evidence type="ECO:0000313" key="3">
    <source>
        <dbReference type="Proteomes" id="UP000321793"/>
    </source>
</evidence>
<evidence type="ECO:0000256" key="1">
    <source>
        <dbReference type="SAM" id="Phobius"/>
    </source>
</evidence>
<name>A0A512T0A0_9MICO</name>
<dbReference type="RefSeq" id="WP_147064108.1">
    <property type="nucleotide sequence ID" value="NZ_BAABDN010000001.1"/>
</dbReference>
<dbReference type="Proteomes" id="UP000321793">
    <property type="component" value="Unassembled WGS sequence"/>
</dbReference>
<evidence type="ECO:0000313" key="2">
    <source>
        <dbReference type="EMBL" id="GEQ13647.1"/>
    </source>
</evidence>
<proteinExistence type="predicted"/>
<keyword evidence="1" id="KW-0812">Transmembrane</keyword>
<dbReference type="OrthoDB" id="3579456at2"/>
<feature type="transmembrane region" description="Helical" evidence="1">
    <location>
        <begin position="145"/>
        <end position="166"/>
    </location>
</feature>
<protein>
    <recommendedName>
        <fullName evidence="4">FUSC family protein</fullName>
    </recommendedName>
</protein>
<dbReference type="EMBL" id="BKBA01000008">
    <property type="protein sequence ID" value="GEQ13647.1"/>
    <property type="molecule type" value="Genomic_DNA"/>
</dbReference>
<feature type="transmembrane region" description="Helical" evidence="1">
    <location>
        <begin position="21"/>
        <end position="44"/>
    </location>
</feature>
<evidence type="ECO:0008006" key="4">
    <source>
        <dbReference type="Google" id="ProtNLM"/>
    </source>
</evidence>
<keyword evidence="1" id="KW-0472">Membrane</keyword>